<dbReference type="PANTHER" id="PTHR45586:SF1">
    <property type="entry name" value="LIPOPOLYSACCHARIDE ASSEMBLY PROTEIN B"/>
    <property type="match status" value="1"/>
</dbReference>
<keyword evidence="1" id="KW-0677">Repeat</keyword>
<feature type="repeat" description="TPR" evidence="3">
    <location>
        <begin position="45"/>
        <end position="78"/>
    </location>
</feature>
<dbReference type="AlphaFoldDB" id="A0AAE4Z8Z2"/>
<proteinExistence type="predicted"/>
<comment type="caution">
    <text evidence="4">The sequence shown here is derived from an EMBL/GenBank/DDBJ whole genome shotgun (WGS) entry which is preliminary data.</text>
</comment>
<dbReference type="SUPFAM" id="SSF48452">
    <property type="entry name" value="TPR-like"/>
    <property type="match status" value="1"/>
</dbReference>
<evidence type="ECO:0000313" key="5">
    <source>
        <dbReference type="Proteomes" id="UP000702544"/>
    </source>
</evidence>
<reference evidence="4 5" key="1">
    <citation type="submission" date="2020-01" db="EMBL/GenBank/DDBJ databases">
        <title>Genomes assembled from Gulf of Kutch pelagic sediment metagenomes.</title>
        <authorList>
            <person name="Chandrashekar M."/>
            <person name="Mahajan M.S."/>
            <person name="Dave K.J."/>
            <person name="Vatsa P."/>
            <person name="Nathani N.M."/>
        </authorList>
    </citation>
    <scope>NUCLEOTIDE SEQUENCE [LARGE SCALE GENOMIC DNA]</scope>
    <source>
        <strain evidence="4">KS3-K002</strain>
    </source>
</reference>
<organism evidence="4 5">
    <name type="scientific">Candidatus Kutchimonas denitrificans</name>
    <dbReference type="NCBI Taxonomy" id="3056748"/>
    <lineage>
        <taxon>Bacteria</taxon>
        <taxon>Pseudomonadati</taxon>
        <taxon>Gemmatimonadota</taxon>
        <taxon>Gemmatimonadia</taxon>
        <taxon>Candidatus Palauibacterales</taxon>
        <taxon>Candidatus Palauibacteraceae</taxon>
        <taxon>Candidatus Kutchimonas</taxon>
    </lineage>
</organism>
<dbReference type="PANTHER" id="PTHR45586">
    <property type="entry name" value="TPR REPEAT-CONTAINING PROTEIN PA4667"/>
    <property type="match status" value="1"/>
</dbReference>
<dbReference type="EMBL" id="JAACAK010000083">
    <property type="protein sequence ID" value="NIR75484.1"/>
    <property type="molecule type" value="Genomic_DNA"/>
</dbReference>
<evidence type="ECO:0000313" key="4">
    <source>
        <dbReference type="EMBL" id="NIR75484.1"/>
    </source>
</evidence>
<name>A0AAE4Z8Z2_9BACT</name>
<dbReference type="Pfam" id="PF13432">
    <property type="entry name" value="TPR_16"/>
    <property type="match status" value="2"/>
</dbReference>
<evidence type="ECO:0000256" key="1">
    <source>
        <dbReference type="ARBA" id="ARBA00022737"/>
    </source>
</evidence>
<keyword evidence="2 3" id="KW-0802">TPR repeat</keyword>
<accession>A0AAE4Z8Z2</accession>
<dbReference type="InterPro" id="IPR011990">
    <property type="entry name" value="TPR-like_helical_dom_sf"/>
</dbReference>
<dbReference type="PROSITE" id="PS50005">
    <property type="entry name" value="TPR"/>
    <property type="match status" value="3"/>
</dbReference>
<protein>
    <submittedName>
        <fullName evidence="4">Tetratricopeptide repeat protein</fullName>
    </submittedName>
</protein>
<dbReference type="InterPro" id="IPR019734">
    <property type="entry name" value="TPR_rpt"/>
</dbReference>
<dbReference type="InterPro" id="IPR051012">
    <property type="entry name" value="CellSynth/LPSAsmb/PSIAsmb"/>
</dbReference>
<evidence type="ECO:0000256" key="2">
    <source>
        <dbReference type="ARBA" id="ARBA00022803"/>
    </source>
</evidence>
<dbReference type="Pfam" id="PF13174">
    <property type="entry name" value="TPR_6"/>
    <property type="match status" value="1"/>
</dbReference>
<dbReference type="Gene3D" id="1.25.40.10">
    <property type="entry name" value="Tetratricopeptide repeat domain"/>
    <property type="match status" value="2"/>
</dbReference>
<evidence type="ECO:0000256" key="3">
    <source>
        <dbReference type="PROSITE-ProRule" id="PRU00339"/>
    </source>
</evidence>
<feature type="repeat" description="TPR" evidence="3">
    <location>
        <begin position="113"/>
        <end position="146"/>
    </location>
</feature>
<dbReference type="Pfam" id="PF13181">
    <property type="entry name" value="TPR_8"/>
    <property type="match status" value="1"/>
</dbReference>
<feature type="repeat" description="TPR" evidence="3">
    <location>
        <begin position="147"/>
        <end position="180"/>
    </location>
</feature>
<sequence>MVGSEAARQGTETLYLRARELAEGGALREAVGVYRQLLADSPDHLKAHNNLGFLYDRLGDSEAALAEYRAAESLDPDDVRLQCNVAAALASLGRYGEAEEKLAEALRSDPKEADIRENLGLVHYKRGLYAEAAEELRIAADLDPQRARALLYLGEALNRIDDLEGALTALRRSVEIQPSARAYYAMGIVYDRMNQKGAAQAMYHKAEELGGW</sequence>
<dbReference type="SMART" id="SM00028">
    <property type="entry name" value="TPR"/>
    <property type="match status" value="5"/>
</dbReference>
<dbReference type="Proteomes" id="UP000702544">
    <property type="component" value="Unassembled WGS sequence"/>
</dbReference>
<gene>
    <name evidence="4" type="ORF">GWO12_10310</name>
</gene>